<name>V6TB39_GIAIN</name>
<protein>
    <submittedName>
        <fullName evidence="1">Uncharacterized protein</fullName>
    </submittedName>
</protein>
<evidence type="ECO:0000313" key="1">
    <source>
        <dbReference type="EMBL" id="ESU36103.1"/>
    </source>
</evidence>
<dbReference type="VEuPathDB" id="GiardiaDB:GL50581_2595"/>
<evidence type="ECO:0000313" key="2">
    <source>
        <dbReference type="Proteomes" id="UP000018320"/>
    </source>
</evidence>
<proteinExistence type="predicted"/>
<dbReference type="VEuPathDB" id="GiardiaDB:GL50803_002926"/>
<organism evidence="1 2">
    <name type="scientific">Giardia intestinalis</name>
    <name type="common">Giardia lamblia</name>
    <dbReference type="NCBI Taxonomy" id="5741"/>
    <lineage>
        <taxon>Eukaryota</taxon>
        <taxon>Metamonada</taxon>
        <taxon>Diplomonadida</taxon>
        <taxon>Hexamitidae</taxon>
        <taxon>Giardiinae</taxon>
        <taxon>Giardia</taxon>
    </lineage>
</organism>
<gene>
    <name evidence="1" type="ORF">DHA2_154623</name>
</gene>
<sequence>VKMAPQCDDPLAETGLLKCTIHHPVGPEALHPAVYDTELLLEREKQNLLRMQTARDLMEQINVHTRPQESCFFHRVTALNRDALCQALHLETRERQRTMQELDEQISHHARTKLREYKQQRDYRRGICSPPVYSWSTPETHRGRLLSRLPNIPLFVYGTTINSTSDLLE</sequence>
<dbReference type="AlphaFoldDB" id="V6TB39"/>
<feature type="non-terminal residue" evidence="1">
    <location>
        <position position="1"/>
    </location>
</feature>
<reference evidence="1 2" key="2">
    <citation type="journal article" date="2013" name="Genome Biol. Evol.">
        <title>Genome sequencing of Giardia lamblia genotypes A2 and B isolates (DH and GS) and comparative analysis with the genomes of genotypes A1 and E (WB and Pig).</title>
        <authorList>
            <person name="Adam R.D."/>
            <person name="Dahlstrom E.W."/>
            <person name="Martens C.A."/>
            <person name="Bruno D.P."/>
            <person name="Barbian K.D."/>
            <person name="Ricklefs S.M."/>
            <person name="Hernandez M.M."/>
            <person name="Narla N.P."/>
            <person name="Patel R.B."/>
            <person name="Porcella S.F."/>
            <person name="Nash T.E."/>
        </authorList>
    </citation>
    <scope>NUCLEOTIDE SEQUENCE [LARGE SCALE GENOMIC DNA]</scope>
    <source>
        <strain evidence="1 2">DH</strain>
    </source>
</reference>
<dbReference type="VEuPathDB" id="GiardiaDB:DHA2_154623"/>
<dbReference type="Proteomes" id="UP000018320">
    <property type="component" value="Unassembled WGS sequence"/>
</dbReference>
<comment type="caution">
    <text evidence="1">The sequence shown here is derived from an EMBL/GenBank/DDBJ whole genome shotgun (WGS) entry which is preliminary data.</text>
</comment>
<reference evidence="2" key="1">
    <citation type="submission" date="2012-02" db="EMBL/GenBank/DDBJ databases">
        <title>Genome sequencing of Giardia lamblia Genotypes A2 and B isolates (DH and GS) and comparative analysis with the genomes of Genotypes A1 and E (WB and Pig).</title>
        <authorList>
            <person name="Adam R."/>
            <person name="Dahlstrom E."/>
            <person name="Martens C."/>
            <person name="Bruno D."/>
            <person name="Barbian K."/>
            <person name="Porcella S.F."/>
            <person name="Nash T."/>
        </authorList>
    </citation>
    <scope>NUCLEOTIDE SEQUENCE</scope>
    <source>
        <strain evidence="2">DH</strain>
    </source>
</reference>
<dbReference type="VEuPathDB" id="GiardiaDB:QR46_4567"/>
<accession>V6TB39</accession>
<dbReference type="EMBL" id="AHGT01000056">
    <property type="protein sequence ID" value="ESU36103.1"/>
    <property type="molecule type" value="Genomic_DNA"/>
</dbReference>